<dbReference type="EMBL" id="JAGFNP010000004">
    <property type="protein sequence ID" value="MBO3733068.1"/>
    <property type="molecule type" value="Genomic_DNA"/>
</dbReference>
<dbReference type="Gene3D" id="2.60.40.10">
    <property type="entry name" value="Immunoglobulins"/>
    <property type="match status" value="6"/>
</dbReference>
<keyword evidence="2" id="KW-0812">Transmembrane</keyword>
<feature type="region of interest" description="Disordered" evidence="1">
    <location>
        <begin position="2896"/>
        <end position="2919"/>
    </location>
</feature>
<dbReference type="Pfam" id="PF00652">
    <property type="entry name" value="Ricin_B_lectin"/>
    <property type="match status" value="1"/>
</dbReference>
<proteinExistence type="predicted"/>
<dbReference type="RefSeq" id="WP_208495898.1">
    <property type="nucleotide sequence ID" value="NZ_JAGFNP010000004.1"/>
</dbReference>
<feature type="transmembrane region" description="Helical" evidence="2">
    <location>
        <begin position="3098"/>
        <end position="3118"/>
    </location>
</feature>
<dbReference type="PANTHER" id="PTHR34819:SF3">
    <property type="entry name" value="CELL SURFACE PROTEIN"/>
    <property type="match status" value="1"/>
</dbReference>
<feature type="domain" description="Ricin B lectin" evidence="3">
    <location>
        <begin position="41"/>
        <end position="180"/>
    </location>
</feature>
<organism evidence="4 5">
    <name type="scientific">Glycomyces niveus</name>
    <dbReference type="NCBI Taxonomy" id="2820287"/>
    <lineage>
        <taxon>Bacteria</taxon>
        <taxon>Bacillati</taxon>
        <taxon>Actinomycetota</taxon>
        <taxon>Actinomycetes</taxon>
        <taxon>Glycomycetales</taxon>
        <taxon>Glycomycetaceae</taxon>
        <taxon>Glycomyces</taxon>
    </lineage>
</organism>
<dbReference type="Pfam" id="PF01345">
    <property type="entry name" value="DUF11"/>
    <property type="match status" value="18"/>
</dbReference>
<evidence type="ECO:0000256" key="2">
    <source>
        <dbReference type="SAM" id="Phobius"/>
    </source>
</evidence>
<dbReference type="InterPro" id="IPR000772">
    <property type="entry name" value="Ricin_B_lectin"/>
</dbReference>
<comment type="caution">
    <text evidence="4">The sequence shown here is derived from an EMBL/GenBank/DDBJ whole genome shotgun (WGS) entry which is preliminary data.</text>
</comment>
<dbReference type="InterPro" id="IPR001434">
    <property type="entry name" value="OmcB-like_DUF11"/>
</dbReference>
<evidence type="ECO:0000259" key="3">
    <source>
        <dbReference type="SMART" id="SM00458"/>
    </source>
</evidence>
<dbReference type="InterPro" id="IPR047589">
    <property type="entry name" value="DUF11_rpt"/>
</dbReference>
<feature type="region of interest" description="Disordered" evidence="1">
    <location>
        <begin position="428"/>
        <end position="447"/>
    </location>
</feature>
<keyword evidence="2" id="KW-1133">Transmembrane helix</keyword>
<dbReference type="PROSITE" id="PS50231">
    <property type="entry name" value="RICIN_B_LECTIN"/>
    <property type="match status" value="1"/>
</dbReference>
<evidence type="ECO:0000313" key="5">
    <source>
        <dbReference type="Proteomes" id="UP000681341"/>
    </source>
</evidence>
<sequence>MNPTAQVRRALMLVTAIVIAAVGVLAVPAPARAGTFSSDITGVFLTPTGHPGLCVTATSSQAASPLRLRPCGADDALQQWTVTTDDRILLTSNPSRCVGNPNNASSQDTSLALTSSCSAGANNATWPYRLAAGSGAPAGAFMNSYAGVCMTVRDANFADGEWVVRRTCGSGNDHQRFSIGSADMRVSAVTNPTGNAGAIVQAQFRIENLGPQAALRNSLAVTADTGLSIGSVQRFDAASTGYGACTVASATAASCPGGGAWASGGTATVSVNATIPQDAAAGTVYQVCAVNTLAPANDRDQGNDSACAEVTVNHRVSNLAMTSAVTGGQTAGAEVEPGAAVQVPFTLTNHGPDTAGVPKVTFEVPADFTVTGLTTPASGWTCVRAARTCTGPADTFANTLTAVFTVAGTIASGLSAGDPLGDITATASVSGKSRDTESGDDTATTTLTADPDVTVDVAKTGAATADPGGPIEYTVTVDNTGATGLVGASVTDTVPADVSVTSWSCTATGSGACGTASGTGNDIATTVDVPAGEQAVITIGGTVETAAAGTTVTNAATVTMPSGIGGGSVTGSTDTTVTDFTDLAATSEPVTLAPGTSGTVTATVRNEDLTNAAGAATVTLTFPDGVTVSGLDARCTDNGDGTATCTIPAATLTAGATTDLAFTAALPADTATGTVLTGSAAIDYALDDDTGDNTADLTVNAGDAVVDFDITASDADTVVPGETGTVTFTLRNNGPSTTDTATTATLRAPPAATWDGGQPAECTATADRELTCTLPAGAAPGSETELTLAYTVDAAAQEGTAAGTGLVHNGQDTTAANDAAEWQIAIAAPAADLSIDKTAASSSVTPGDRFDYTLTVHNDGPSAAVDATVTDALPPQLTYVAATGTGATCEASGQTVTCAYASLAPGTRTITLTAQIDPAYTGSGTDLPNSATATAATADPDTANNTSGTVNPAVGAAAADLALTKQTTTDTPVAPGETFAYLLEAVNDGPSTATGAVVTDDLPAALAFVSSESGCTGTAGEYGGSVTCAPGTIAVGGEVELLVVVQLDPAYAGTGSDAAVTNTASISADTPDPDAGNNAPAAGLPGGALAAARTDLSVSTIARTADTVAPGESIVYTITVANDGPSTATGIAVFDTLPSGTVFASSPDGCTATGQTVTCPQIASLAPGSAAAFEVLANVAPGYTGDGADLANAATVTSPNTVDPDTANNTSSATLAAGGVTAPSADLAITKSSAGDAGGVAPGETFTYTLTVTNHGPSDAADVTVTDDLPAPVAFVSADGCTGTGGLYGGTVTCGPLAALPATQGSNTVEYVLTVRLNPIYEGIGTDVVNAASVTADTADPDSADNSTDLSGVPSLAAGSADLAVDKTVVGSPTVAPGETFDYRISVSNAGPSVSVNPTVTDTLGAGMSWETHPSGCTVDGPTLTCPPSALGALQLPVLGTAGFDTTVRVDPGFETGTLTNTATVAADTADPDSADNSVTVTGGVTVSAASADLDTTTTLVTAGEVPPGGTLEYAIAVHNAGPSDAAEVTTVDELPTGLTFAGAPNDACTADGQTVTCAPSATVPAGETVSRVFRATVDPAYTGTGSDLGNSATATSASTADPDTADNTSAEVFPSIGAPSADLRMTKQINTTGAVVPGGTFQYALTVENQGPSVAANAVLTDTLDDDLAFVSSTPDECTASGQNVTCAHAEALPVESHTWVLTVRLSPDYTGDGSDIANTAAVAADTADPQPANNTGTAAAGTLTVAAPSADVALAAAAAGTDAVAPGESFDYTLTVANAGPSTATGVAVTDTLPAGIAFVSSGDCTANGQNLDCTTVDSLAVGAQAALTITVRVDPGYTGTGDDLVNTATATPATADPDPVNNTGTATVPGGAVAAPRADVSLTNAVVGTDPIVPGGTFDYTLTVANAGPSTATGIAVTDTLPAGIAFVSSGDCTAGTNYGATVTCATVDSLAVGAEAAYTLTVKLDPTYTGTGDDLVNTATATPATADPDTANNTGTATVPGGSVAAPEAAVSIAKTGGGPVVAGSAGEFTITVANAGPSAAQDVTVTDTLPTGLAFASAAGVTCTADGGVVTCPLGTVNAGDQVAFTVVIGVDAAAADGSVLTAAAEVATSTANSSGDTTASADFAVTAEAGVSLAKTPPASMTAGGQAVYAFTVQNQGPSDATGVSLVGALDPSLTFVSAAGASCSVAGSDLTCEVGTVADGATASVEVTVRVGSGTPAGTQIGLTATLTTATANTSPDTTAVATGPPVSASADLAASITNVRTTPVVPGEAFEYRLRATNNGPSVAAGSVVTHQLPRALAFVSSPDDCTGDPGVYRGAVVTCRADGTLEVGESAEFTVMVRLHPALQGNGSRVLSRATAASDTPDPVSANNTRSARLPTGAAAAPLADLSIVKTLDATGPVTPGDTFTYSITIANAGPSAAAGVTLTDTLPDPLTWVQADSGVSAPCQAEGQTITCNTSALIPVGFSRTLNMTVTLDPAYTGDGSDLINSASISSATADPQQGDNTTTADAVAVDAPSGDLMLTQGFAAFPGSQIAPGQTTDNLLSLNNYGVSTATNVVVSHQLPPELAFVSSFDGCTGEPGVYGGTITCPTIDRLEPNESVFFIVTVRLKPDYVGDGGDIDSDANVDSANDDPAPPNNTAPADMDGGVSVPRSDLSITKTAPDAMIAGREATWTIDVGNSGPSTATGVTVTDELDPNTEFVAASPDVCSAAGGQVTCDLGSLDPGVTSTIDLTVMVDGEADSGTMIANTASVAADTDPEGDTDTAVGPPVRVVTDLAIAKELDPDTAGPVTPGTDFGYLVTIENLGQAESAENVTFTESLPAALDFVEATNADTGERLDCEAEGDTVACALAESLAPGATATAAVTVRLDPAYRGGGDDVTNTVGVSSDAVDPDSENDTASATGVPGGVGDPVYDRVVTVTEGRPAPPGGTTTVDVAVESTGPSTMDGPTTVTIGMPEHVGADGAELPSECADAGRDTVVCTIDTDPAPQSEAAATRQTEAAVAEASPVARWTGSITLAVDDDAAPSTYLAGGIAELNADPNDSDGTTDTIVWGVRTAAAAVDGERPVGDGDSNDRGSNDGALVTTGGDSLAIALTGVGAIVTGLVISAAVTRRRGARR</sequence>
<dbReference type="InterPro" id="IPR035992">
    <property type="entry name" value="Ricin_B-like_lectins"/>
</dbReference>
<dbReference type="SUPFAM" id="SSF50370">
    <property type="entry name" value="Ricin B-like lectins"/>
    <property type="match status" value="1"/>
</dbReference>
<dbReference type="Proteomes" id="UP000681341">
    <property type="component" value="Unassembled WGS sequence"/>
</dbReference>
<dbReference type="Gene3D" id="2.80.10.50">
    <property type="match status" value="1"/>
</dbReference>
<feature type="compositionally biased region" description="Low complexity" evidence="1">
    <location>
        <begin position="928"/>
        <end position="950"/>
    </location>
</feature>
<dbReference type="PROSITE" id="PS51318">
    <property type="entry name" value="TAT"/>
    <property type="match status" value="1"/>
</dbReference>
<accession>A0ABS3U5P6</accession>
<feature type="region of interest" description="Disordered" evidence="1">
    <location>
        <begin position="921"/>
        <end position="950"/>
    </location>
</feature>
<protein>
    <submittedName>
        <fullName evidence="4">DUF11 domain-containing protein</fullName>
    </submittedName>
</protein>
<feature type="region of interest" description="Disordered" evidence="1">
    <location>
        <begin position="1584"/>
        <end position="1608"/>
    </location>
</feature>
<keyword evidence="5" id="KW-1185">Reference proteome</keyword>
<keyword evidence="2" id="KW-0472">Membrane</keyword>
<feature type="compositionally biased region" description="Low complexity" evidence="1">
    <location>
        <begin position="1986"/>
        <end position="2002"/>
    </location>
</feature>
<evidence type="ECO:0000256" key="1">
    <source>
        <dbReference type="SAM" id="MobiDB-lite"/>
    </source>
</evidence>
<gene>
    <name evidence="4" type="ORF">J5V16_09565</name>
</gene>
<dbReference type="NCBIfam" id="TIGR01451">
    <property type="entry name" value="B_ant_repeat"/>
    <property type="match status" value="16"/>
</dbReference>
<reference evidence="4 5" key="1">
    <citation type="submission" date="2021-03" db="EMBL/GenBank/DDBJ databases">
        <title>Glycomyces sp. nov., a novel actinomycete isolated from soil.</title>
        <authorList>
            <person name="Yang X."/>
            <person name="Xu X."/>
        </authorList>
    </citation>
    <scope>NUCLEOTIDE SEQUENCE [LARGE SCALE GENOMIC DNA]</scope>
    <source>
        <strain evidence="4 5">NEAU-S30</strain>
    </source>
</reference>
<evidence type="ECO:0000313" key="4">
    <source>
        <dbReference type="EMBL" id="MBO3733068.1"/>
    </source>
</evidence>
<feature type="region of interest" description="Disordered" evidence="1">
    <location>
        <begin position="2625"/>
        <end position="2655"/>
    </location>
</feature>
<dbReference type="SMART" id="SM00458">
    <property type="entry name" value="RICIN"/>
    <property type="match status" value="1"/>
</dbReference>
<dbReference type="CDD" id="cd00161">
    <property type="entry name" value="beta-trefoil_Ricin-like"/>
    <property type="match status" value="1"/>
</dbReference>
<dbReference type="InterPro" id="IPR013783">
    <property type="entry name" value="Ig-like_fold"/>
</dbReference>
<dbReference type="InterPro" id="IPR006311">
    <property type="entry name" value="TAT_signal"/>
</dbReference>
<feature type="region of interest" description="Disordered" evidence="1">
    <location>
        <begin position="2357"/>
        <end position="2380"/>
    </location>
</feature>
<feature type="region of interest" description="Disordered" evidence="1">
    <location>
        <begin position="1986"/>
        <end position="2005"/>
    </location>
</feature>
<dbReference type="InterPro" id="IPR051172">
    <property type="entry name" value="Chlamydia_OmcB"/>
</dbReference>
<feature type="compositionally biased region" description="Low complexity" evidence="1">
    <location>
        <begin position="1592"/>
        <end position="1608"/>
    </location>
</feature>
<dbReference type="PANTHER" id="PTHR34819">
    <property type="entry name" value="LARGE CYSTEINE-RICH PERIPLASMIC PROTEIN OMCB"/>
    <property type="match status" value="1"/>
</dbReference>
<name>A0ABS3U5P6_9ACTN</name>